<dbReference type="Proteomes" id="UP000477285">
    <property type="component" value="Unassembled WGS sequence"/>
</dbReference>
<dbReference type="InterPro" id="IPR003607">
    <property type="entry name" value="HD/PDEase_dom"/>
</dbReference>
<accession>A0A6L8SYM0</accession>
<sequence>MKSELFKNELKTITSDDIRDFAKVVLDDAPDYFFKVAASSTGKYHPAYALGDGGLMRHTKAVLRIYNYIIGLEQYQNQFDERWIDLGRVACLAHDIQKSGTAEIYEEKAKDGKKVFTVFNHPLLAAEYIRNYKGLYLEDDELEIIADAVSSHMGQWNTSDRESIVLPKPKSQLGKIVHVADYLASRKDIDISFKDDTDAYDLPDIETYKCPYKKHKDELLTDVAKTDPEYLEWLHENVNMREPMKTFVNELLKNKTN</sequence>
<evidence type="ECO:0000259" key="1">
    <source>
        <dbReference type="Pfam" id="PF01966"/>
    </source>
</evidence>
<dbReference type="RefSeq" id="WP_161233386.1">
    <property type="nucleotide sequence ID" value="NZ_JBDGAG010000006.1"/>
</dbReference>
<dbReference type="Pfam" id="PF01966">
    <property type="entry name" value="HD"/>
    <property type="match status" value="1"/>
</dbReference>
<proteinExistence type="predicted"/>
<dbReference type="EMBL" id="WWVQ01000005">
    <property type="protein sequence ID" value="MZL32266.1"/>
    <property type="molecule type" value="Genomic_DNA"/>
</dbReference>
<dbReference type="SUPFAM" id="SSF109604">
    <property type="entry name" value="HD-domain/PDEase-like"/>
    <property type="match status" value="1"/>
</dbReference>
<dbReference type="AlphaFoldDB" id="A0A6L8SYM0"/>
<evidence type="ECO:0000313" key="3">
    <source>
        <dbReference type="Proteomes" id="UP000477285"/>
    </source>
</evidence>
<dbReference type="InterPro" id="IPR006674">
    <property type="entry name" value="HD_domain"/>
</dbReference>
<organism evidence="2 3">
    <name type="scientific">Blautia wexlerae</name>
    <dbReference type="NCBI Taxonomy" id="418240"/>
    <lineage>
        <taxon>Bacteria</taxon>
        <taxon>Bacillati</taxon>
        <taxon>Bacillota</taxon>
        <taxon>Clostridia</taxon>
        <taxon>Lachnospirales</taxon>
        <taxon>Lachnospiraceae</taxon>
        <taxon>Blautia</taxon>
    </lineage>
</organism>
<name>A0A6L8SYM0_9FIRM</name>
<feature type="domain" description="HD" evidence="1">
    <location>
        <begin position="81"/>
        <end position="184"/>
    </location>
</feature>
<comment type="caution">
    <text evidence="2">The sequence shown here is derived from an EMBL/GenBank/DDBJ whole genome shotgun (WGS) entry which is preliminary data.</text>
</comment>
<evidence type="ECO:0000313" key="2">
    <source>
        <dbReference type="EMBL" id="MZL32266.1"/>
    </source>
</evidence>
<reference evidence="2 3" key="1">
    <citation type="journal article" date="2019" name="Nat. Med.">
        <title>A library of human gut bacterial isolates paired with longitudinal multiomics data enables mechanistic microbiome research.</title>
        <authorList>
            <person name="Poyet M."/>
            <person name="Groussin M."/>
            <person name="Gibbons S.M."/>
            <person name="Avila-Pacheco J."/>
            <person name="Jiang X."/>
            <person name="Kearney S.M."/>
            <person name="Perrotta A.R."/>
            <person name="Berdy B."/>
            <person name="Zhao S."/>
            <person name="Lieberman T.D."/>
            <person name="Swanson P.K."/>
            <person name="Smith M."/>
            <person name="Roesemann S."/>
            <person name="Alexander J.E."/>
            <person name="Rich S.A."/>
            <person name="Livny J."/>
            <person name="Vlamakis H."/>
            <person name="Clish C."/>
            <person name="Bullock K."/>
            <person name="Deik A."/>
            <person name="Scott J."/>
            <person name="Pierce K.A."/>
            <person name="Xavier R.J."/>
            <person name="Alm E.J."/>
        </authorList>
    </citation>
    <scope>NUCLEOTIDE SEQUENCE [LARGE SCALE GENOMIC DNA]</scope>
    <source>
        <strain evidence="2 3">BIOML-A1</strain>
    </source>
</reference>
<dbReference type="Gene3D" id="1.10.3210.10">
    <property type="entry name" value="Hypothetical protein af1432"/>
    <property type="match status" value="1"/>
</dbReference>
<gene>
    <name evidence="2" type="ORF">GT728_03400</name>
</gene>
<dbReference type="CDD" id="cd00077">
    <property type="entry name" value="HDc"/>
    <property type="match status" value="1"/>
</dbReference>
<protein>
    <submittedName>
        <fullName evidence="2">HD domain-containing protein</fullName>
    </submittedName>
</protein>